<name>A0A1N6CMD7_9SPHN</name>
<dbReference type="Proteomes" id="UP000185192">
    <property type="component" value="Unassembled WGS sequence"/>
</dbReference>
<dbReference type="EMBL" id="FSQW01000001">
    <property type="protein sequence ID" value="SIN59713.1"/>
    <property type="molecule type" value="Genomic_DNA"/>
</dbReference>
<dbReference type="AlphaFoldDB" id="A0A1N6CMD7"/>
<evidence type="ECO:0000313" key="1">
    <source>
        <dbReference type="EMBL" id="SIN59713.1"/>
    </source>
</evidence>
<keyword evidence="2" id="KW-1185">Reference proteome</keyword>
<reference evidence="2" key="1">
    <citation type="submission" date="2016-11" db="EMBL/GenBank/DDBJ databases">
        <authorList>
            <person name="Varghese N."/>
            <person name="Submissions S."/>
        </authorList>
    </citation>
    <scope>NUCLEOTIDE SEQUENCE [LARGE SCALE GENOMIC DNA]</scope>
    <source>
        <strain evidence="2">DSM 22363</strain>
    </source>
</reference>
<dbReference type="RefSeq" id="WP_204244722.1">
    <property type="nucleotide sequence ID" value="NZ_FSQW01000001.1"/>
</dbReference>
<organism evidence="1 2">
    <name type="scientific">Parasphingorhabdus marina DSM 22363</name>
    <dbReference type="NCBI Taxonomy" id="1123272"/>
    <lineage>
        <taxon>Bacteria</taxon>
        <taxon>Pseudomonadati</taxon>
        <taxon>Pseudomonadota</taxon>
        <taxon>Alphaproteobacteria</taxon>
        <taxon>Sphingomonadales</taxon>
        <taxon>Sphingomonadaceae</taxon>
        <taxon>Parasphingorhabdus</taxon>
    </lineage>
</organism>
<protein>
    <submittedName>
        <fullName evidence="1">Uncharacterized protein</fullName>
    </submittedName>
</protein>
<dbReference type="STRING" id="1123272.SAMN02745824_0246"/>
<accession>A0A1N6CMD7</accession>
<proteinExistence type="predicted"/>
<sequence length="89" mass="10144">MQLLAMPQDRVDRGLLASQKGYDKCGSRGAEQLCARRRDHPFRTCARCGTATHWTPRTAPSDRMGVNMRLFEPEDWQHLPVRKVDGASF</sequence>
<gene>
    <name evidence="1" type="ORF">SAMN02745824_0246</name>
</gene>
<evidence type="ECO:0000313" key="2">
    <source>
        <dbReference type="Proteomes" id="UP000185192"/>
    </source>
</evidence>